<evidence type="ECO:0000313" key="8">
    <source>
        <dbReference type="Proteomes" id="UP000598996"/>
    </source>
</evidence>
<evidence type="ECO:0000259" key="6">
    <source>
        <dbReference type="PROSITE" id="PS51462"/>
    </source>
</evidence>
<evidence type="ECO:0000256" key="5">
    <source>
        <dbReference type="RuleBase" id="RU003476"/>
    </source>
</evidence>
<dbReference type="SUPFAM" id="SSF55811">
    <property type="entry name" value="Nudix"/>
    <property type="match status" value="1"/>
</dbReference>
<dbReference type="EMBL" id="JAENHO010000006">
    <property type="protein sequence ID" value="MBL7257363.1"/>
    <property type="molecule type" value="Genomic_DNA"/>
</dbReference>
<dbReference type="PRINTS" id="PR00502">
    <property type="entry name" value="NUDIXFAMILY"/>
</dbReference>
<keyword evidence="4" id="KW-0460">Magnesium</keyword>
<dbReference type="Gene3D" id="3.90.79.10">
    <property type="entry name" value="Nucleoside Triphosphate Pyrophosphohydrolase"/>
    <property type="match status" value="1"/>
</dbReference>
<dbReference type="InterPro" id="IPR000086">
    <property type="entry name" value="NUDIX_hydrolase_dom"/>
</dbReference>
<comment type="similarity">
    <text evidence="2 5">Belongs to the Nudix hydrolase family.</text>
</comment>
<dbReference type="InterPro" id="IPR020476">
    <property type="entry name" value="Nudix_hydrolase"/>
</dbReference>
<comment type="cofactor">
    <cofactor evidence="1">
        <name>Mg(2+)</name>
        <dbReference type="ChEBI" id="CHEBI:18420"/>
    </cofactor>
</comment>
<dbReference type="RefSeq" id="WP_202993931.1">
    <property type="nucleotide sequence ID" value="NZ_JAENHO010000006.1"/>
</dbReference>
<dbReference type="CDD" id="cd04685">
    <property type="entry name" value="NUDIX_Hydrolase"/>
    <property type="match status" value="1"/>
</dbReference>
<sequence length="150" mass="16512">MDSLDRPAARVICFDADGRVLLMNWRDPHDGAEIWEPPGGGLDEGETPLQAARRELVEETGLDPTRVGDHFVDVTRHSRWKGRLYTGVEQFFAARYDSSAPPLSRAGLLPYEAAELLGHAWVTPAEFATLPGRLEPPELGAIVTLLQPAK</sequence>
<accession>A0ABS1VRL5</accession>
<protein>
    <submittedName>
        <fullName evidence="7">NUDIX domain-containing protein</fullName>
    </submittedName>
</protein>
<keyword evidence="8" id="KW-1185">Reference proteome</keyword>
<proteinExistence type="inferred from homology"/>
<organism evidence="7 8">
    <name type="scientific">Paractinoplanes lichenicola</name>
    <dbReference type="NCBI Taxonomy" id="2802976"/>
    <lineage>
        <taxon>Bacteria</taxon>
        <taxon>Bacillati</taxon>
        <taxon>Actinomycetota</taxon>
        <taxon>Actinomycetes</taxon>
        <taxon>Micromonosporales</taxon>
        <taxon>Micromonosporaceae</taxon>
        <taxon>Paractinoplanes</taxon>
    </lineage>
</organism>
<gene>
    <name evidence="7" type="ORF">JKJ07_23990</name>
</gene>
<dbReference type="Pfam" id="PF00293">
    <property type="entry name" value="NUDIX"/>
    <property type="match status" value="1"/>
</dbReference>
<evidence type="ECO:0000313" key="7">
    <source>
        <dbReference type="EMBL" id="MBL7257363.1"/>
    </source>
</evidence>
<dbReference type="PANTHER" id="PTHR43046:SF12">
    <property type="entry name" value="GDP-MANNOSE MANNOSYL HYDROLASE"/>
    <property type="match status" value="1"/>
</dbReference>
<dbReference type="Proteomes" id="UP000598996">
    <property type="component" value="Unassembled WGS sequence"/>
</dbReference>
<dbReference type="PROSITE" id="PS00893">
    <property type="entry name" value="NUDIX_BOX"/>
    <property type="match status" value="1"/>
</dbReference>
<reference evidence="7 8" key="1">
    <citation type="submission" date="2021-01" db="EMBL/GenBank/DDBJ databases">
        <title>Actinoplanes sp. nov. LDG1-01 isolated from lichen.</title>
        <authorList>
            <person name="Saeng-In P."/>
            <person name="Phongsopitanun W."/>
            <person name="Kanchanasin P."/>
            <person name="Yuki M."/>
            <person name="Kudo T."/>
            <person name="Ohkuma M."/>
            <person name="Tanasupawat S."/>
        </authorList>
    </citation>
    <scope>NUCLEOTIDE SEQUENCE [LARGE SCALE GENOMIC DNA]</scope>
    <source>
        <strain evidence="7 8">LDG1-01</strain>
    </source>
</reference>
<name>A0ABS1VRL5_9ACTN</name>
<dbReference type="PANTHER" id="PTHR43046">
    <property type="entry name" value="GDP-MANNOSE MANNOSYL HYDROLASE"/>
    <property type="match status" value="1"/>
</dbReference>
<evidence type="ECO:0000256" key="2">
    <source>
        <dbReference type="ARBA" id="ARBA00005582"/>
    </source>
</evidence>
<evidence type="ECO:0000256" key="4">
    <source>
        <dbReference type="ARBA" id="ARBA00022842"/>
    </source>
</evidence>
<feature type="domain" description="Nudix hydrolase" evidence="6">
    <location>
        <begin position="4"/>
        <end position="147"/>
    </location>
</feature>
<dbReference type="PROSITE" id="PS51462">
    <property type="entry name" value="NUDIX"/>
    <property type="match status" value="1"/>
</dbReference>
<evidence type="ECO:0000256" key="3">
    <source>
        <dbReference type="ARBA" id="ARBA00022801"/>
    </source>
</evidence>
<comment type="caution">
    <text evidence="7">The sequence shown here is derived from an EMBL/GenBank/DDBJ whole genome shotgun (WGS) entry which is preliminary data.</text>
</comment>
<dbReference type="InterPro" id="IPR015797">
    <property type="entry name" value="NUDIX_hydrolase-like_dom_sf"/>
</dbReference>
<keyword evidence="3 5" id="KW-0378">Hydrolase</keyword>
<evidence type="ECO:0000256" key="1">
    <source>
        <dbReference type="ARBA" id="ARBA00001946"/>
    </source>
</evidence>
<dbReference type="InterPro" id="IPR020084">
    <property type="entry name" value="NUDIX_hydrolase_CS"/>
</dbReference>